<feature type="domain" description="UFSP1/2/DUB catalytic" evidence="2">
    <location>
        <begin position="130"/>
        <end position="374"/>
    </location>
</feature>
<proteinExistence type="predicted"/>
<organism evidence="3 4">
    <name type="scientific">Flemingia macrophylla</name>
    <dbReference type="NCBI Taxonomy" id="520843"/>
    <lineage>
        <taxon>Eukaryota</taxon>
        <taxon>Viridiplantae</taxon>
        <taxon>Streptophyta</taxon>
        <taxon>Embryophyta</taxon>
        <taxon>Tracheophyta</taxon>
        <taxon>Spermatophyta</taxon>
        <taxon>Magnoliopsida</taxon>
        <taxon>eudicotyledons</taxon>
        <taxon>Gunneridae</taxon>
        <taxon>Pentapetalae</taxon>
        <taxon>rosids</taxon>
        <taxon>fabids</taxon>
        <taxon>Fabales</taxon>
        <taxon>Fabaceae</taxon>
        <taxon>Papilionoideae</taxon>
        <taxon>50 kb inversion clade</taxon>
        <taxon>NPAAA clade</taxon>
        <taxon>indigoferoid/millettioid clade</taxon>
        <taxon>Phaseoleae</taxon>
        <taxon>Flemingia</taxon>
    </lineage>
</organism>
<accession>A0ABD1MUM4</accession>
<evidence type="ECO:0000313" key="3">
    <source>
        <dbReference type="EMBL" id="KAL2339516.1"/>
    </source>
</evidence>
<dbReference type="PANTHER" id="PTHR48153:SF4">
    <property type="entry name" value="UBIQUITIN CARBOXYL-TERMINAL HYDROLASE MUG105"/>
    <property type="match status" value="1"/>
</dbReference>
<keyword evidence="4" id="KW-1185">Reference proteome</keyword>
<dbReference type="Gene3D" id="3.90.70.130">
    <property type="match status" value="1"/>
</dbReference>
<name>A0ABD1MUM4_9FABA</name>
<comment type="caution">
    <text evidence="3">The sequence shown here is derived from an EMBL/GenBank/DDBJ whole genome shotgun (WGS) entry which is preliminary data.</text>
</comment>
<protein>
    <recommendedName>
        <fullName evidence="2">UFSP1/2/DUB catalytic domain-containing protein</fullName>
    </recommendedName>
</protein>
<dbReference type="EMBL" id="JBGMDY010000003">
    <property type="protein sequence ID" value="KAL2339516.1"/>
    <property type="molecule type" value="Genomic_DNA"/>
</dbReference>
<dbReference type="Pfam" id="PF07910">
    <property type="entry name" value="Peptidase_C78"/>
    <property type="match status" value="1"/>
</dbReference>
<dbReference type="AlphaFoldDB" id="A0ABD1MUM4"/>
<evidence type="ECO:0000259" key="2">
    <source>
        <dbReference type="Pfam" id="PF07910"/>
    </source>
</evidence>
<dbReference type="PANTHER" id="PTHR48153">
    <property type="entry name" value="UFM1-SPECIFIC PROTEASE 2"/>
    <property type="match status" value="1"/>
</dbReference>
<dbReference type="Proteomes" id="UP001603857">
    <property type="component" value="Unassembled WGS sequence"/>
</dbReference>
<evidence type="ECO:0000313" key="4">
    <source>
        <dbReference type="Proteomes" id="UP001603857"/>
    </source>
</evidence>
<dbReference type="InterPro" id="IPR012462">
    <property type="entry name" value="UFSP1/2_DUB_cat"/>
</dbReference>
<sequence length="399" mass="44996">MDSDPLTSCPFCDSHVPSSQLTWHANTHFWDFDDVEFDLPPRSLRVPSHFFLILRAFNREQTANGSRSGANCLCDGETSSSDIGECKVNDKVSCLIDSQSRSKFYKVGPGFMVLLRNCLESEVGNSHSILSGYVDHFQCLESEDAGWGCGWRNIQMLISHLLVERPEAREALFGGVGFVPDIPSLQRWLEIAWEKGFDVSGSAQFNHVICGSKKWIGTTECAALLRSFALRARVVDFGPNEPQSVPGSSVDNTRNKASIHNMVKGKDKNGDGYQVLMDFVWNYFSDKISIQFGQQHVVISKKTPLYFQHDGHSRTIVGIQVNHQQKRHLQYNLLVLDPAHNTEALEGSLRQKVGWEKLVKRGMHTLKKPQYQLCYVDPGIASEEETEKLKTIHSVFLEF</sequence>
<reference evidence="3 4" key="1">
    <citation type="submission" date="2024-08" db="EMBL/GenBank/DDBJ databases">
        <title>Insights into the chromosomal genome structure of Flemingia macrophylla.</title>
        <authorList>
            <person name="Ding Y."/>
            <person name="Zhao Y."/>
            <person name="Bi W."/>
            <person name="Wu M."/>
            <person name="Zhao G."/>
            <person name="Gong Y."/>
            <person name="Li W."/>
            <person name="Zhang P."/>
        </authorList>
    </citation>
    <scope>NUCLEOTIDE SEQUENCE [LARGE SCALE GENOMIC DNA]</scope>
    <source>
        <strain evidence="3">DYQJB</strain>
        <tissue evidence="3">Leaf</tissue>
    </source>
</reference>
<dbReference type="GO" id="GO:0019783">
    <property type="term" value="F:ubiquitin-like protein peptidase activity"/>
    <property type="evidence" value="ECO:0007669"/>
    <property type="project" value="UniProtKB-ARBA"/>
</dbReference>
<evidence type="ECO:0000256" key="1">
    <source>
        <dbReference type="ARBA" id="ARBA00022801"/>
    </source>
</evidence>
<gene>
    <name evidence="3" type="ORF">Fmac_007456</name>
</gene>
<keyword evidence="1" id="KW-0378">Hydrolase</keyword>